<dbReference type="CDD" id="cd09272">
    <property type="entry name" value="RNase_HI_RT_Ty1"/>
    <property type="match status" value="1"/>
</dbReference>
<evidence type="ECO:0000313" key="9">
    <source>
        <dbReference type="Proteomes" id="UP001190926"/>
    </source>
</evidence>
<name>A0AAD4PEK1_PERFH</name>
<dbReference type="Gene3D" id="4.10.60.10">
    <property type="entry name" value="Zinc finger, CCHC-type"/>
    <property type="match status" value="1"/>
</dbReference>
<dbReference type="Pfam" id="PF25597">
    <property type="entry name" value="SH3_retrovirus"/>
    <property type="match status" value="1"/>
</dbReference>
<dbReference type="InterPro" id="IPR001878">
    <property type="entry name" value="Znf_CCHC"/>
</dbReference>
<dbReference type="PANTHER" id="PTHR48051:SF54">
    <property type="entry name" value="LEUCINE-RICH REPEAT-CONTAINING PROTEIN"/>
    <property type="match status" value="1"/>
</dbReference>
<dbReference type="SMART" id="SM00369">
    <property type="entry name" value="LRR_TYP"/>
    <property type="match status" value="7"/>
</dbReference>
<dbReference type="SMART" id="SM00365">
    <property type="entry name" value="LRR_SD22"/>
    <property type="match status" value="4"/>
</dbReference>
<dbReference type="PANTHER" id="PTHR48051">
    <property type="match status" value="1"/>
</dbReference>
<dbReference type="Proteomes" id="UP001190926">
    <property type="component" value="Unassembled WGS sequence"/>
</dbReference>
<dbReference type="SUPFAM" id="SSF52058">
    <property type="entry name" value="L domain-like"/>
    <property type="match status" value="1"/>
</dbReference>
<keyword evidence="9" id="KW-1185">Reference proteome</keyword>
<dbReference type="GO" id="GO:0008270">
    <property type="term" value="F:zinc ion binding"/>
    <property type="evidence" value="ECO:0007669"/>
    <property type="project" value="UniProtKB-KW"/>
</dbReference>
<dbReference type="PROSITE" id="PS51450">
    <property type="entry name" value="LRR"/>
    <property type="match status" value="3"/>
</dbReference>
<dbReference type="Pfam" id="PF22936">
    <property type="entry name" value="Pol_BBD"/>
    <property type="match status" value="1"/>
</dbReference>
<dbReference type="InterPro" id="IPR054722">
    <property type="entry name" value="PolX-like_BBD"/>
</dbReference>
<evidence type="ECO:0000313" key="8">
    <source>
        <dbReference type="EMBL" id="KAH6836230.1"/>
    </source>
</evidence>
<dbReference type="Pfam" id="PF14223">
    <property type="entry name" value="Retrotran_gag_2"/>
    <property type="match status" value="1"/>
</dbReference>
<dbReference type="GO" id="GO:0003676">
    <property type="term" value="F:nucleic acid binding"/>
    <property type="evidence" value="ECO:0007669"/>
    <property type="project" value="InterPro"/>
</dbReference>
<dbReference type="PROSITE" id="PS50158">
    <property type="entry name" value="ZF_CCHC"/>
    <property type="match status" value="1"/>
</dbReference>
<evidence type="ECO:0000259" key="7">
    <source>
        <dbReference type="PROSITE" id="PS50158"/>
    </source>
</evidence>
<dbReference type="GO" id="GO:0005737">
    <property type="term" value="C:cytoplasm"/>
    <property type="evidence" value="ECO:0007669"/>
    <property type="project" value="TreeGrafter"/>
</dbReference>
<dbReference type="FunFam" id="3.80.10.10:FF:000405">
    <property type="entry name" value="Plant intracellular Ras-group-related LRR protein 4"/>
    <property type="match status" value="1"/>
</dbReference>
<dbReference type="InterPro" id="IPR057670">
    <property type="entry name" value="SH3_retrovirus"/>
</dbReference>
<keyword evidence="1" id="KW-0433">Leucine-rich repeat</keyword>
<dbReference type="Pfam" id="PF00560">
    <property type="entry name" value="LRR_1"/>
    <property type="match status" value="1"/>
</dbReference>
<feature type="region of interest" description="Disordered" evidence="6">
    <location>
        <begin position="512"/>
        <end position="545"/>
    </location>
</feature>
<dbReference type="SMART" id="SM00343">
    <property type="entry name" value="ZnF_C2HC"/>
    <property type="match status" value="1"/>
</dbReference>
<dbReference type="AlphaFoldDB" id="A0AAD4PEK1"/>
<keyword evidence="2" id="KW-0677">Repeat</keyword>
<comment type="caution">
    <text evidence="8">The sequence shown here is derived from an EMBL/GenBank/DDBJ whole genome shotgun (WGS) entry which is preliminary data.</text>
</comment>
<gene>
    <name evidence="8" type="ORF">C2S53_014726</name>
</gene>
<proteinExistence type="inferred from homology"/>
<reference evidence="8 9" key="1">
    <citation type="journal article" date="2021" name="Nat. Commun.">
        <title>Incipient diploidization of the medicinal plant Perilla within 10,000 years.</title>
        <authorList>
            <person name="Zhang Y."/>
            <person name="Shen Q."/>
            <person name="Leng L."/>
            <person name="Zhang D."/>
            <person name="Chen S."/>
            <person name="Shi Y."/>
            <person name="Ning Z."/>
            <person name="Chen S."/>
        </authorList>
    </citation>
    <scope>NUCLEOTIDE SEQUENCE [LARGE SCALE GENOMIC DNA]</scope>
    <source>
        <strain evidence="9">cv. PC099</strain>
    </source>
</reference>
<dbReference type="Gene3D" id="3.80.10.10">
    <property type="entry name" value="Ribonuclease Inhibitor"/>
    <property type="match status" value="1"/>
</dbReference>
<dbReference type="SMART" id="SM00364">
    <property type="entry name" value="LRR_BAC"/>
    <property type="match status" value="7"/>
</dbReference>
<evidence type="ECO:0000256" key="5">
    <source>
        <dbReference type="PROSITE-ProRule" id="PRU00047"/>
    </source>
</evidence>
<dbReference type="EMBL" id="SDAM02000021">
    <property type="protein sequence ID" value="KAH6836230.1"/>
    <property type="molecule type" value="Genomic_DNA"/>
</dbReference>
<keyword evidence="5" id="KW-0862">Zinc</keyword>
<evidence type="ECO:0000256" key="2">
    <source>
        <dbReference type="ARBA" id="ARBA00022737"/>
    </source>
</evidence>
<evidence type="ECO:0000256" key="1">
    <source>
        <dbReference type="ARBA" id="ARBA00022614"/>
    </source>
</evidence>
<dbReference type="Pfam" id="PF00098">
    <property type="entry name" value="zf-CCHC"/>
    <property type="match status" value="1"/>
</dbReference>
<keyword evidence="5" id="KW-0863">Zinc-finger</keyword>
<dbReference type="GO" id="GO:0051707">
    <property type="term" value="P:response to other organism"/>
    <property type="evidence" value="ECO:0007669"/>
    <property type="project" value="UniProtKB-ARBA"/>
</dbReference>
<dbReference type="InterPro" id="IPR003591">
    <property type="entry name" value="Leu-rich_rpt_typical-subtyp"/>
</dbReference>
<accession>A0AAD4PEK1</accession>
<comment type="similarity">
    <text evidence="3">Belongs to the SHOC2 family.</text>
</comment>
<dbReference type="Pfam" id="PF13855">
    <property type="entry name" value="LRR_8"/>
    <property type="match status" value="2"/>
</dbReference>
<dbReference type="InterPro" id="IPR036875">
    <property type="entry name" value="Znf_CCHC_sf"/>
</dbReference>
<comment type="function">
    <text evidence="4">Leucine-rich repeat protein that likely mediates protein interactions, possibly in the context of signal transduction.</text>
</comment>
<protein>
    <submittedName>
        <fullName evidence="8">Plant intracellular ras group-related LRR 3</fullName>
    </submittedName>
</protein>
<dbReference type="SUPFAM" id="SSF57756">
    <property type="entry name" value="Retrovirus zinc finger-like domains"/>
    <property type="match status" value="1"/>
</dbReference>
<evidence type="ECO:0000256" key="4">
    <source>
        <dbReference type="ARBA" id="ARBA00037519"/>
    </source>
</evidence>
<organism evidence="8 9">
    <name type="scientific">Perilla frutescens var. hirtella</name>
    <name type="common">Perilla citriodora</name>
    <name type="synonym">Perilla setoyensis</name>
    <dbReference type="NCBI Taxonomy" id="608512"/>
    <lineage>
        <taxon>Eukaryota</taxon>
        <taxon>Viridiplantae</taxon>
        <taxon>Streptophyta</taxon>
        <taxon>Embryophyta</taxon>
        <taxon>Tracheophyta</taxon>
        <taxon>Spermatophyta</taxon>
        <taxon>Magnoliopsida</taxon>
        <taxon>eudicotyledons</taxon>
        <taxon>Gunneridae</taxon>
        <taxon>Pentapetalae</taxon>
        <taxon>asterids</taxon>
        <taxon>lamiids</taxon>
        <taxon>Lamiales</taxon>
        <taxon>Lamiaceae</taxon>
        <taxon>Nepetoideae</taxon>
        <taxon>Elsholtzieae</taxon>
        <taxon>Perilla</taxon>
    </lineage>
</organism>
<evidence type="ECO:0000256" key="6">
    <source>
        <dbReference type="SAM" id="MobiDB-lite"/>
    </source>
</evidence>
<evidence type="ECO:0000256" key="3">
    <source>
        <dbReference type="ARBA" id="ARBA00023786"/>
    </source>
</evidence>
<dbReference type="GO" id="GO:0006952">
    <property type="term" value="P:defense response"/>
    <property type="evidence" value="ECO:0007669"/>
    <property type="project" value="UniProtKB-ARBA"/>
</dbReference>
<dbReference type="InterPro" id="IPR050216">
    <property type="entry name" value="LRR_domain-containing"/>
</dbReference>
<dbReference type="InterPro" id="IPR001611">
    <property type="entry name" value="Leu-rich_rpt"/>
</dbReference>
<sequence length="989" mass="109912">MEQNVEMNFVDVQLSDDIVNDGEKGHGGGVDEDIVRVLREALHDGRVVERVDLSGRHLKFLPEPFGKIHALVVLDFSHNQLEIVPDSISGLQKLEELNVSSNLLETLPDAIGLLVNLKILNVSSNKLKKLPESLAGCRSLIELDAGFNDLMFLPANIGFGLVNLQKLSLHLNKLKAFPNSICEMKSLRNLDAHFNSIHCLPRAIGRLTKLEVLNVSSNFTDLTEVPESIGDLINLRELDLSNNQIRVIPDTIYQLENLTKLNVDQNPLVIPPLEVVNRGVQAIKEFMMKRRLDLLEAEQHQSMLPKNEAAGTGWVAWGSSMFHNVYSGASGGNTCNDPFLDQQLYFISSVVLSNLSSILKENKLVGENYNDWISNLNLVLVAEGHKFVLEEYESMKTAYDIMYNLRQLFGHQNRSAHHLAMKKLMDARMADSTPVRDHVLMMMGYLSEIETLGGELDADSQIDIVLHRLSSKFEQFRLNFNMIKRDVSLTELLIDLQVAELLQKSAPQAHIAEKGPSCSGGKRKKRNALKKAVDEAPKAKKAKAKISPEEFKSKTKCFKCGQPGHWKMACPNKKKKRGTSHTLVVETCLATCSTQSWVVDTGATDHVCMSLQGFLVKRQLSEDEITVYMGNATRVAAVAVGDIVSPFSSDRTLVLKDCLYVSGFRRNLISVCKMTKRPFQSKGNGSEGLLDLIHFDLCIPMSVQARGGPAHVLDKEADKLAPHTDVRLFVGYPRGTKGGLFYSPKDQKIIVSTNARFLEEDYVINHKPKSQIILDELRGGLNPTPVVQEEEPPNTAQRVTEVQKLPRCSGRVFDMKDLGKAGHVLGIKIIRDRQKRMLCLSQATYIDTVLASLVPLGYTDSDFQSDKDQSKSTSGYVFTLGGGAITWRIIKQKYIDDSTMEAKYVATSEAAKEAVWLCRFLVCLGVVSDLPKTITIYCHNSGAVENSKEPRAHKAKDNLAEPFTKSLPGKTFDGHVEKIEVRCKPGGAV</sequence>
<dbReference type="InterPro" id="IPR032675">
    <property type="entry name" value="LRR_dom_sf"/>
</dbReference>
<feature type="domain" description="CCHC-type" evidence="7">
    <location>
        <begin position="556"/>
        <end position="572"/>
    </location>
</feature>
<keyword evidence="5" id="KW-0479">Metal-binding</keyword>